<feature type="transmembrane region" description="Helical" evidence="2">
    <location>
        <begin position="262"/>
        <end position="282"/>
    </location>
</feature>
<name>A0A939RZ18_9MICO</name>
<accession>A0A939RZ18</accession>
<evidence type="ECO:0000313" key="5">
    <source>
        <dbReference type="Proteomes" id="UP000664398"/>
    </source>
</evidence>
<gene>
    <name evidence="4" type="ORF">J4H91_13245</name>
</gene>
<protein>
    <submittedName>
        <fullName evidence="4">DMT family transporter</fullName>
    </submittedName>
</protein>
<reference evidence="4" key="1">
    <citation type="submission" date="2021-03" db="EMBL/GenBank/DDBJ databases">
        <title>Leucobacter chromiisoli sp. nov., isolated from chromium-containing soil of chemical plant.</title>
        <authorList>
            <person name="Xu Z."/>
        </authorList>
    </citation>
    <scope>NUCLEOTIDE SEQUENCE</scope>
    <source>
        <strain evidence="4">A2</strain>
    </source>
</reference>
<feature type="transmembrane region" description="Helical" evidence="2">
    <location>
        <begin position="231"/>
        <end position="250"/>
    </location>
</feature>
<dbReference type="Pfam" id="PF00892">
    <property type="entry name" value="EamA"/>
    <property type="match status" value="2"/>
</dbReference>
<feature type="transmembrane region" description="Helical" evidence="2">
    <location>
        <begin position="48"/>
        <end position="67"/>
    </location>
</feature>
<proteinExistence type="inferred from homology"/>
<dbReference type="AlphaFoldDB" id="A0A939RZ18"/>
<evidence type="ECO:0000256" key="2">
    <source>
        <dbReference type="SAM" id="Phobius"/>
    </source>
</evidence>
<keyword evidence="5" id="KW-1185">Reference proteome</keyword>
<comment type="similarity">
    <text evidence="1">Belongs to the EamA transporter family.</text>
</comment>
<feature type="transmembrane region" description="Helical" evidence="2">
    <location>
        <begin position="190"/>
        <end position="211"/>
    </location>
</feature>
<evidence type="ECO:0000256" key="1">
    <source>
        <dbReference type="ARBA" id="ARBA00007362"/>
    </source>
</evidence>
<feature type="transmembrane region" description="Helical" evidence="2">
    <location>
        <begin position="288"/>
        <end position="307"/>
    </location>
</feature>
<dbReference type="EMBL" id="JAGDYL010000027">
    <property type="protein sequence ID" value="MBO1806273.1"/>
    <property type="molecule type" value="Genomic_DNA"/>
</dbReference>
<feature type="domain" description="EamA" evidence="3">
    <location>
        <begin position="14"/>
        <end position="148"/>
    </location>
</feature>
<evidence type="ECO:0000313" key="4">
    <source>
        <dbReference type="EMBL" id="MBO1806273.1"/>
    </source>
</evidence>
<dbReference type="InterPro" id="IPR000620">
    <property type="entry name" value="EamA_dom"/>
</dbReference>
<evidence type="ECO:0000259" key="3">
    <source>
        <dbReference type="Pfam" id="PF00892"/>
    </source>
</evidence>
<organism evidence="4 5">
    <name type="scientific">Leucobacter ruminantium</name>
    <dbReference type="NCBI Taxonomy" id="1289170"/>
    <lineage>
        <taxon>Bacteria</taxon>
        <taxon>Bacillati</taxon>
        <taxon>Actinomycetota</taxon>
        <taxon>Actinomycetes</taxon>
        <taxon>Micrococcales</taxon>
        <taxon>Microbacteriaceae</taxon>
        <taxon>Leucobacter</taxon>
    </lineage>
</organism>
<dbReference type="SUPFAM" id="SSF103481">
    <property type="entry name" value="Multidrug resistance efflux transporter EmrE"/>
    <property type="match status" value="1"/>
</dbReference>
<dbReference type="RefSeq" id="WP_208046736.1">
    <property type="nucleotide sequence ID" value="NZ_JAGDYL010000027.1"/>
</dbReference>
<dbReference type="Proteomes" id="UP000664398">
    <property type="component" value="Unassembled WGS sequence"/>
</dbReference>
<feature type="transmembrane region" description="Helical" evidence="2">
    <location>
        <begin position="104"/>
        <end position="122"/>
    </location>
</feature>
<keyword evidence="2" id="KW-1133">Transmembrane helix</keyword>
<comment type="caution">
    <text evidence="4">The sequence shown here is derived from an EMBL/GenBank/DDBJ whole genome shotgun (WGS) entry which is preliminary data.</text>
</comment>
<feature type="transmembrane region" description="Helical" evidence="2">
    <location>
        <begin position="12"/>
        <end position="36"/>
    </location>
</feature>
<feature type="transmembrane region" description="Helical" evidence="2">
    <location>
        <begin position="134"/>
        <end position="155"/>
    </location>
</feature>
<feature type="domain" description="EamA" evidence="3">
    <location>
        <begin position="159"/>
        <end position="301"/>
    </location>
</feature>
<keyword evidence="2" id="KW-0812">Transmembrane</keyword>
<feature type="transmembrane region" description="Helical" evidence="2">
    <location>
        <begin position="79"/>
        <end position="98"/>
    </location>
</feature>
<dbReference type="GO" id="GO:0016020">
    <property type="term" value="C:membrane"/>
    <property type="evidence" value="ECO:0007669"/>
    <property type="project" value="InterPro"/>
</dbReference>
<sequence length="324" mass="33075">MRTTATSRRLPVAGFLLAVASAASFALSGIFASALMEAGWSPGATTTARLVLAALVLLVPTLVSLRGRWILVLRGWRPVLLFGLLAVAGCQLAFFISVRFIPPSLALLIEFMGPVLLVFWMWARTRVAPSPLTLLGAALAVGGLAAISGIGAGAALHPLGILFGLVAAIGNAVYYAAGSSSSHGIPPLPFVGLGLGVAAIVMSAVSLTGLLPFTATAEPVVIAGTSLSPALAIAGMVLISTVTSYVLGVAASRRLGATLASFTGYSESLFGIFWTIVLLAILPTGLQWLGAALIIAGVVTVRIGELVGSRRARATREPAPQEPS</sequence>
<dbReference type="PANTHER" id="PTHR22911:SF79">
    <property type="entry name" value="MOBA-LIKE NTP TRANSFERASE DOMAIN-CONTAINING PROTEIN"/>
    <property type="match status" value="1"/>
</dbReference>
<feature type="transmembrane region" description="Helical" evidence="2">
    <location>
        <begin position="161"/>
        <end position="178"/>
    </location>
</feature>
<dbReference type="InterPro" id="IPR037185">
    <property type="entry name" value="EmrE-like"/>
</dbReference>
<keyword evidence="2" id="KW-0472">Membrane</keyword>
<dbReference type="PANTHER" id="PTHR22911">
    <property type="entry name" value="ACYL-MALONYL CONDENSING ENZYME-RELATED"/>
    <property type="match status" value="1"/>
</dbReference>